<sequence>MKAGNTGRDILLGVAIGDALGVPVEFKDRGELQQNPVTGMRAYGSWRQPAGTWSDDSSLTFCLAETLCAGYDLSDLANRFINWKQHAYWTAHNNVFDIGNATNAAISALERKTSPLLSGGADEGSNGNGSLMRILPLLLYIKNKPVAERFAIVKEVSAVTHRHIRSVLACFIYLEFARHLLSGQKREEAWTMTQQEVTGFWADNGICPEAEKSWIAETWGCTLWPRDLVVSNGYVIRTLQAAVWCLFHTESYSEAVLAAVNLGADTDTTAAVAGGLAGLYYGWQTIPADWQYVLARRNDITALADKLSGIS</sequence>
<dbReference type="Gene3D" id="1.10.4080.10">
    <property type="entry name" value="ADP-ribosylation/Crystallin J1"/>
    <property type="match status" value="1"/>
</dbReference>
<feature type="binding site" evidence="3">
    <location>
        <position position="267"/>
    </location>
    <ligand>
        <name>Mg(2+)</name>
        <dbReference type="ChEBI" id="CHEBI:18420"/>
        <label>1</label>
    </ligand>
</feature>
<feature type="binding site" evidence="3">
    <location>
        <position position="56"/>
    </location>
    <ligand>
        <name>Mg(2+)</name>
        <dbReference type="ChEBI" id="CHEBI:18420"/>
        <label>1</label>
    </ligand>
</feature>
<comment type="caution">
    <text evidence="4">The sequence shown here is derived from an EMBL/GenBank/DDBJ whole genome shotgun (WGS) entry which is preliminary data.</text>
</comment>
<dbReference type="SUPFAM" id="SSF101478">
    <property type="entry name" value="ADP-ribosylglycohydrolase"/>
    <property type="match status" value="1"/>
</dbReference>
<keyword evidence="3" id="KW-0460">Magnesium</keyword>
<dbReference type="InterPro" id="IPR050792">
    <property type="entry name" value="ADP-ribosylglycohydrolase"/>
</dbReference>
<evidence type="ECO:0000256" key="2">
    <source>
        <dbReference type="ARBA" id="ARBA00022801"/>
    </source>
</evidence>
<feature type="binding site" evidence="3">
    <location>
        <position position="55"/>
    </location>
    <ligand>
        <name>Mg(2+)</name>
        <dbReference type="ChEBI" id="CHEBI:18420"/>
        <label>1</label>
    </ligand>
</feature>
<proteinExistence type="inferred from homology"/>
<evidence type="ECO:0000313" key="5">
    <source>
        <dbReference type="Proteomes" id="UP000627292"/>
    </source>
</evidence>
<dbReference type="InterPro" id="IPR036705">
    <property type="entry name" value="Ribosyl_crysJ1_sf"/>
</dbReference>
<keyword evidence="2" id="KW-0378">Hydrolase</keyword>
<feature type="binding site" evidence="3">
    <location>
        <position position="54"/>
    </location>
    <ligand>
        <name>Mg(2+)</name>
        <dbReference type="ChEBI" id="CHEBI:18420"/>
        <label>1</label>
    </ligand>
</feature>
<organism evidence="4 5">
    <name type="scientific">Filimonas zeae</name>
    <dbReference type="NCBI Taxonomy" id="1737353"/>
    <lineage>
        <taxon>Bacteria</taxon>
        <taxon>Pseudomonadati</taxon>
        <taxon>Bacteroidota</taxon>
        <taxon>Chitinophagia</taxon>
        <taxon>Chitinophagales</taxon>
        <taxon>Chitinophagaceae</taxon>
        <taxon>Filimonas</taxon>
    </lineage>
</organism>
<protein>
    <recommendedName>
        <fullName evidence="6">ADP-ribosylglycohydrolase</fullName>
    </recommendedName>
</protein>
<dbReference type="Pfam" id="PF03747">
    <property type="entry name" value="ADP_ribosyl_GH"/>
    <property type="match status" value="1"/>
</dbReference>
<dbReference type="PANTHER" id="PTHR16222:SF24">
    <property type="entry name" value="ADP-RIBOSYLHYDROLASE ARH3"/>
    <property type="match status" value="1"/>
</dbReference>
<feature type="binding site" evidence="3">
    <location>
        <position position="268"/>
    </location>
    <ligand>
        <name>Mg(2+)</name>
        <dbReference type="ChEBI" id="CHEBI:18420"/>
        <label>1</label>
    </ligand>
</feature>
<feature type="binding site" evidence="3">
    <location>
        <position position="265"/>
    </location>
    <ligand>
        <name>Mg(2+)</name>
        <dbReference type="ChEBI" id="CHEBI:18420"/>
        <label>1</label>
    </ligand>
</feature>
<name>A0A917ISN7_9BACT</name>
<dbReference type="InterPro" id="IPR005502">
    <property type="entry name" value="Ribosyl_crysJ1"/>
</dbReference>
<gene>
    <name evidence="4" type="ORF">GCM10011379_11840</name>
</gene>
<dbReference type="GO" id="GO:0016787">
    <property type="term" value="F:hydrolase activity"/>
    <property type="evidence" value="ECO:0007669"/>
    <property type="project" value="UniProtKB-KW"/>
</dbReference>
<dbReference type="Proteomes" id="UP000627292">
    <property type="component" value="Unassembled WGS sequence"/>
</dbReference>
<evidence type="ECO:0000256" key="3">
    <source>
        <dbReference type="PIRSR" id="PIRSR605502-1"/>
    </source>
</evidence>
<reference evidence="4" key="1">
    <citation type="journal article" date="2014" name="Int. J. Syst. Evol. Microbiol.">
        <title>Complete genome sequence of Corynebacterium casei LMG S-19264T (=DSM 44701T), isolated from a smear-ripened cheese.</title>
        <authorList>
            <consortium name="US DOE Joint Genome Institute (JGI-PGF)"/>
            <person name="Walter F."/>
            <person name="Albersmeier A."/>
            <person name="Kalinowski J."/>
            <person name="Ruckert C."/>
        </authorList>
    </citation>
    <scope>NUCLEOTIDE SEQUENCE</scope>
    <source>
        <strain evidence="4">CGMCC 1.15290</strain>
    </source>
</reference>
<comment type="similarity">
    <text evidence="1">Belongs to the ADP-ribosylglycohydrolase family.</text>
</comment>
<dbReference type="PANTHER" id="PTHR16222">
    <property type="entry name" value="ADP-RIBOSYLGLYCOHYDROLASE"/>
    <property type="match status" value="1"/>
</dbReference>
<dbReference type="GO" id="GO:0046872">
    <property type="term" value="F:metal ion binding"/>
    <property type="evidence" value="ECO:0007669"/>
    <property type="project" value="UniProtKB-KW"/>
</dbReference>
<comment type="cofactor">
    <cofactor evidence="3">
        <name>Mg(2+)</name>
        <dbReference type="ChEBI" id="CHEBI:18420"/>
    </cofactor>
    <text evidence="3">Binds 2 magnesium ions per subunit.</text>
</comment>
<keyword evidence="3" id="KW-0479">Metal-binding</keyword>
<accession>A0A917ISN7</accession>
<dbReference type="AlphaFoldDB" id="A0A917ISN7"/>
<keyword evidence="5" id="KW-1185">Reference proteome</keyword>
<dbReference type="EMBL" id="BMIB01000001">
    <property type="protein sequence ID" value="GGH62151.1"/>
    <property type="molecule type" value="Genomic_DNA"/>
</dbReference>
<evidence type="ECO:0000256" key="1">
    <source>
        <dbReference type="ARBA" id="ARBA00010702"/>
    </source>
</evidence>
<evidence type="ECO:0008006" key="6">
    <source>
        <dbReference type="Google" id="ProtNLM"/>
    </source>
</evidence>
<dbReference type="RefSeq" id="WP_188951044.1">
    <property type="nucleotide sequence ID" value="NZ_BMIB01000001.1"/>
</dbReference>
<evidence type="ECO:0000313" key="4">
    <source>
        <dbReference type="EMBL" id="GGH62151.1"/>
    </source>
</evidence>
<reference evidence="4" key="2">
    <citation type="submission" date="2020-09" db="EMBL/GenBank/DDBJ databases">
        <authorList>
            <person name="Sun Q."/>
            <person name="Zhou Y."/>
        </authorList>
    </citation>
    <scope>NUCLEOTIDE SEQUENCE</scope>
    <source>
        <strain evidence="4">CGMCC 1.15290</strain>
    </source>
</reference>